<dbReference type="Gene3D" id="1.20.58.1980">
    <property type="match status" value="1"/>
</dbReference>
<dbReference type="PROSITE" id="PS50067">
    <property type="entry name" value="KINESIN_MOTOR_2"/>
    <property type="match status" value="2"/>
</dbReference>
<evidence type="ECO:0000313" key="10">
    <source>
        <dbReference type="Proteomes" id="UP001211065"/>
    </source>
</evidence>
<comment type="caution">
    <text evidence="6">Lacks conserved residue(s) required for the propagation of feature annotation.</text>
</comment>
<name>A0AAD5U309_9FUNG</name>
<protein>
    <recommendedName>
        <fullName evidence="7">Kinesin-like protein</fullName>
    </recommendedName>
</protein>
<dbReference type="PANTHER" id="PTHR47968:SF13">
    <property type="entry name" value="KINESIN-LIKE PROTEIN KIF19 ISOFORM X1"/>
    <property type="match status" value="1"/>
</dbReference>
<proteinExistence type="inferred from homology"/>
<accession>A0AAD5U309</accession>
<keyword evidence="10" id="KW-1185">Reference proteome</keyword>
<evidence type="ECO:0000256" key="2">
    <source>
        <dbReference type="ARBA" id="ARBA00022741"/>
    </source>
</evidence>
<dbReference type="SMART" id="SM00129">
    <property type="entry name" value="KISc"/>
    <property type="match status" value="1"/>
</dbReference>
<keyword evidence="2 6" id="KW-0547">Nucleotide-binding</keyword>
<keyword evidence="3 6" id="KW-0067">ATP-binding</keyword>
<gene>
    <name evidence="9" type="primary">KLP5</name>
    <name evidence="9" type="ORF">HK099_003712</name>
</gene>
<dbReference type="InterPro" id="IPR001752">
    <property type="entry name" value="Kinesin_motor_dom"/>
</dbReference>
<dbReference type="PANTHER" id="PTHR47968">
    <property type="entry name" value="CENTROMERE PROTEIN E"/>
    <property type="match status" value="1"/>
</dbReference>
<dbReference type="InterPro" id="IPR036961">
    <property type="entry name" value="Kinesin_motor_dom_sf"/>
</dbReference>
<evidence type="ECO:0000256" key="3">
    <source>
        <dbReference type="ARBA" id="ARBA00022840"/>
    </source>
</evidence>
<dbReference type="SUPFAM" id="SSF52540">
    <property type="entry name" value="P-loop containing nucleoside triphosphate hydrolases"/>
    <property type="match status" value="1"/>
</dbReference>
<dbReference type="GO" id="GO:0005524">
    <property type="term" value="F:ATP binding"/>
    <property type="evidence" value="ECO:0007669"/>
    <property type="project" value="UniProtKB-UniRule"/>
</dbReference>
<dbReference type="GO" id="GO:0005874">
    <property type="term" value="C:microtubule"/>
    <property type="evidence" value="ECO:0007669"/>
    <property type="project" value="UniProtKB-KW"/>
</dbReference>
<dbReference type="GO" id="GO:0007018">
    <property type="term" value="P:microtubule-based movement"/>
    <property type="evidence" value="ECO:0007669"/>
    <property type="project" value="InterPro"/>
</dbReference>
<feature type="domain" description="Kinesin motor" evidence="8">
    <location>
        <begin position="7"/>
        <end position="291"/>
    </location>
</feature>
<keyword evidence="4" id="KW-0175">Coiled coil</keyword>
<evidence type="ECO:0000259" key="8">
    <source>
        <dbReference type="PROSITE" id="PS50067"/>
    </source>
</evidence>
<evidence type="ECO:0000256" key="5">
    <source>
        <dbReference type="ARBA" id="ARBA00023175"/>
    </source>
</evidence>
<feature type="binding site" evidence="6">
    <location>
        <begin position="120"/>
        <end position="127"/>
    </location>
    <ligand>
        <name>ATP</name>
        <dbReference type="ChEBI" id="CHEBI:30616"/>
    </ligand>
</feature>
<dbReference type="Gene3D" id="3.40.850.10">
    <property type="entry name" value="Kinesin motor domain"/>
    <property type="match status" value="1"/>
</dbReference>
<keyword evidence="5 6" id="KW-0505">Motor protein</keyword>
<dbReference type="GO" id="GO:0003777">
    <property type="term" value="F:microtubule motor activity"/>
    <property type="evidence" value="ECO:0007669"/>
    <property type="project" value="InterPro"/>
</dbReference>
<reference evidence="9" key="1">
    <citation type="submission" date="2020-05" db="EMBL/GenBank/DDBJ databases">
        <title>Phylogenomic resolution of chytrid fungi.</title>
        <authorList>
            <person name="Stajich J.E."/>
            <person name="Amses K."/>
            <person name="Simmons R."/>
            <person name="Seto K."/>
            <person name="Myers J."/>
            <person name="Bonds A."/>
            <person name="Quandt C.A."/>
            <person name="Barry K."/>
            <person name="Liu P."/>
            <person name="Grigoriev I."/>
            <person name="Longcore J.E."/>
            <person name="James T.Y."/>
        </authorList>
    </citation>
    <scope>NUCLEOTIDE SEQUENCE</scope>
    <source>
        <strain evidence="9">JEL0476</strain>
    </source>
</reference>
<dbReference type="EMBL" id="JADGJW010000246">
    <property type="protein sequence ID" value="KAJ3221181.1"/>
    <property type="molecule type" value="Genomic_DNA"/>
</dbReference>
<keyword evidence="1 7" id="KW-0493">Microtubule</keyword>
<dbReference type="Proteomes" id="UP001211065">
    <property type="component" value="Unassembled WGS sequence"/>
</dbReference>
<dbReference type="InterPro" id="IPR019821">
    <property type="entry name" value="Kinesin_motor_CS"/>
</dbReference>
<evidence type="ECO:0000256" key="7">
    <source>
        <dbReference type="RuleBase" id="RU000394"/>
    </source>
</evidence>
<evidence type="ECO:0000256" key="4">
    <source>
        <dbReference type="ARBA" id="ARBA00023054"/>
    </source>
</evidence>
<dbReference type="AlphaFoldDB" id="A0AAD5U309"/>
<dbReference type="GO" id="GO:0008017">
    <property type="term" value="F:microtubule binding"/>
    <property type="evidence" value="ECO:0007669"/>
    <property type="project" value="InterPro"/>
</dbReference>
<evidence type="ECO:0000256" key="6">
    <source>
        <dbReference type="PROSITE-ProRule" id="PRU00283"/>
    </source>
</evidence>
<dbReference type="InterPro" id="IPR027640">
    <property type="entry name" value="Kinesin-like_fam"/>
</dbReference>
<organism evidence="9 10">
    <name type="scientific">Clydaea vesicula</name>
    <dbReference type="NCBI Taxonomy" id="447962"/>
    <lineage>
        <taxon>Eukaryota</taxon>
        <taxon>Fungi</taxon>
        <taxon>Fungi incertae sedis</taxon>
        <taxon>Chytridiomycota</taxon>
        <taxon>Chytridiomycota incertae sedis</taxon>
        <taxon>Chytridiomycetes</taxon>
        <taxon>Lobulomycetales</taxon>
        <taxon>Lobulomycetaceae</taxon>
        <taxon>Clydaea</taxon>
    </lineage>
</organism>
<dbReference type="PROSITE" id="PS00411">
    <property type="entry name" value="KINESIN_MOTOR_1"/>
    <property type="match status" value="1"/>
</dbReference>
<evidence type="ECO:0000256" key="1">
    <source>
        <dbReference type="ARBA" id="ARBA00022701"/>
    </source>
</evidence>
<comment type="caution">
    <text evidence="9">The sequence shown here is derived from an EMBL/GenBank/DDBJ whole genome shotgun (WGS) entry which is preliminary data.</text>
</comment>
<sequence>MAQNESNFLVAIRVRPLLQSEMKAADASKSDFLFANNLEKKNEDSLVSIVDKNILVFDPFLKNEKKTKYSHGSRRNKEIRFGFDVVLPPESSQKLVFESTAKPLIDSILNAYNCTLFAYGATGCGKTHTISGTADDPGLIYLTMECLFDKIDKKNENNAYITEVSVSYLEVYNETIRDLLNPDSQPLELREEENKVTVVGLTEHIPSGREEIMKILLRGNENRTKAPTEANAVSSRSHAVLQIHVKQRERGVVNSKISFATLSIIDLAGSERASSTKNKGDRLLEGANINRLVLENIVFANFVVKISAIVMIAAISPATMHYEETYSTLKYANRAKNIKAAIHQNVIDVNLSIAEYPKVISELKERILTLEGALNTKTKLEEKDRLTSGLPQTDGVQTRSMLKTSSKHLENLIYISLEKCKKYFDKLRKLNMEFIALQLKIELNENRLRNLRNFLTSIPNIYFEGQSKETIHVIYDGLKKSTLATIDKLHQMNAALRFKENVTERSISKLKKKMEGRLQLVKNNSNLCADEGELHFNLFNLSYLKYENELINFILEKKINFVTEINVQMHSEFEKVLKILANAMKNFSENILNMKLATNTQPGSSDISNLELCFEEAIYTIETLLTEPTILNIEGNLANDVTEISYQPESAFDFDSCSEASTSFTEAASYELDNDTENFCFEDELNRNFGCDSNIINEVETQNCANTAIVGISNLNLDKTQTPTRNIQLSSKNTTPSTIKVNKAKNFNHAVVDDEDDLALTPKASKQDIKNFELKKNVTASTPTIKKSYSTSNLKLPTSFIPMLQKNSMNYLSTAVNGESSPSAKGGGSIKCSPARRKARNHLRNSLIPILRPNTVKNFRGIVNYEENLTIEKGRSNFKTPSILEDSEVCNLANNYVKRPGEDVLSKKNLGKKKELHLKKIDFSERIVTRSRSKKNLS</sequence>
<feature type="domain" description="Kinesin motor" evidence="8">
    <location>
        <begin position="309"/>
        <end position="338"/>
    </location>
</feature>
<dbReference type="PRINTS" id="PR00380">
    <property type="entry name" value="KINESINHEAVY"/>
</dbReference>
<evidence type="ECO:0000313" key="9">
    <source>
        <dbReference type="EMBL" id="KAJ3221181.1"/>
    </source>
</evidence>
<comment type="similarity">
    <text evidence="6 7">Belongs to the TRAFAC class myosin-kinesin ATPase superfamily. Kinesin family.</text>
</comment>
<dbReference type="Pfam" id="PF00225">
    <property type="entry name" value="Kinesin"/>
    <property type="match status" value="1"/>
</dbReference>
<dbReference type="InterPro" id="IPR027417">
    <property type="entry name" value="P-loop_NTPase"/>
</dbReference>